<evidence type="ECO:0000313" key="2">
    <source>
        <dbReference type="EMBL" id="SDC42026.1"/>
    </source>
</evidence>
<dbReference type="AlphaFoldDB" id="A0A1G6LHH8"/>
<reference evidence="3" key="1">
    <citation type="submission" date="2016-09" db="EMBL/GenBank/DDBJ databases">
        <authorList>
            <person name="Varghese N."/>
            <person name="Submissions S."/>
        </authorList>
    </citation>
    <scope>NUCLEOTIDE SEQUENCE [LARGE SCALE GENOMIC DNA]</scope>
    <source>
        <strain evidence="3">ANC 3699</strain>
    </source>
</reference>
<dbReference type="Gene3D" id="3.40.50.1820">
    <property type="entry name" value="alpha/beta hydrolase"/>
    <property type="match status" value="1"/>
</dbReference>
<dbReference type="OrthoDB" id="869379at2"/>
<dbReference type="GO" id="GO:0016788">
    <property type="term" value="F:hydrolase activity, acting on ester bonds"/>
    <property type="evidence" value="ECO:0007669"/>
    <property type="project" value="InterPro"/>
</dbReference>
<dbReference type="InterPro" id="IPR029058">
    <property type="entry name" value="AB_hydrolase_fold"/>
</dbReference>
<accession>A0A1G6LHH8</accession>
<gene>
    <name evidence="2" type="ORF">SAMN05421749_10549</name>
</gene>
<proteinExistence type="predicted"/>
<dbReference type="PANTHER" id="PTHR37946:SF1">
    <property type="entry name" value="SLL1969 PROTEIN"/>
    <property type="match status" value="1"/>
</dbReference>
<evidence type="ECO:0000313" key="3">
    <source>
        <dbReference type="Proteomes" id="UP000242317"/>
    </source>
</evidence>
<dbReference type="Pfam" id="PF07819">
    <property type="entry name" value="PGAP1"/>
    <property type="match status" value="1"/>
</dbReference>
<sequence>MASLTPLQETYCRWDSTPPHQADVLEGLAQLVTVNLLGIHDTMQLIHREVLLKTLGFSQDQSNHILEKPLVQQMFRQGYSFAQNYGTHILAPALRQINFRFPKLQKKSMSPAMHYLVGAINGVMGNYLRTHHNPIALPMVFYDHYGQLQQGELQGRVVILVHGLCMNHLTWAKGSHAGIGEHLLAQRDNNTMLYLNYNTGRRISANGKTLARQLESLLQRNPNITSIDLIGHSMGGLVSRSALFYGKQNVHHWMNKVGNLVCIGSPHHGAVLERLGFMLQDRLGRFPILNRVGRLTQIRSDGILDLRYGSVRDDDWEHLEVRTGTHADVRKSAPLPSRIHSFLVAGSIETRPKQSKALEVVGDYLVSVSSALGEHPNPKYKLNVPEPHKAVFYGLNHMEIQYHSQVAEQITRWFYPENLAEPTKRIENLTQADHAHVQSEEMYAMNGIAET</sequence>
<name>A0A1G6LHH8_9GAMM</name>
<dbReference type="InterPro" id="IPR012908">
    <property type="entry name" value="PGAP1-ab_dom-like"/>
</dbReference>
<protein>
    <submittedName>
        <fullName evidence="2">PGAP1-like protein</fullName>
    </submittedName>
</protein>
<evidence type="ECO:0000259" key="1">
    <source>
        <dbReference type="Pfam" id="PF07819"/>
    </source>
</evidence>
<dbReference type="Proteomes" id="UP000242317">
    <property type="component" value="Unassembled WGS sequence"/>
</dbReference>
<dbReference type="SUPFAM" id="SSF53474">
    <property type="entry name" value="alpha/beta-Hydrolases"/>
    <property type="match status" value="1"/>
</dbReference>
<organism evidence="2 3">
    <name type="scientific">Acinetobacter marinus</name>
    <dbReference type="NCBI Taxonomy" id="281375"/>
    <lineage>
        <taxon>Bacteria</taxon>
        <taxon>Pseudomonadati</taxon>
        <taxon>Pseudomonadota</taxon>
        <taxon>Gammaproteobacteria</taxon>
        <taxon>Moraxellales</taxon>
        <taxon>Moraxellaceae</taxon>
        <taxon>Acinetobacter</taxon>
    </lineage>
</organism>
<dbReference type="RefSeq" id="WP_092619736.1">
    <property type="nucleotide sequence ID" value="NZ_FMYK01000005.1"/>
</dbReference>
<dbReference type="EMBL" id="FMYK01000005">
    <property type="protein sequence ID" value="SDC42026.1"/>
    <property type="molecule type" value="Genomic_DNA"/>
</dbReference>
<feature type="domain" description="GPI inositol-deacylase PGAP1-like alpha/beta" evidence="1">
    <location>
        <begin position="152"/>
        <end position="374"/>
    </location>
</feature>
<dbReference type="PANTHER" id="PTHR37946">
    <property type="entry name" value="SLL1969 PROTEIN"/>
    <property type="match status" value="1"/>
</dbReference>
<keyword evidence="3" id="KW-1185">Reference proteome</keyword>